<evidence type="ECO:0000256" key="11">
    <source>
        <dbReference type="ARBA" id="ARBA00023136"/>
    </source>
</evidence>
<evidence type="ECO:0000256" key="12">
    <source>
        <dbReference type="ARBA" id="ARBA00046272"/>
    </source>
</evidence>
<keyword evidence="7" id="KW-0547">Nucleotide-binding</keyword>
<keyword evidence="11" id="KW-0472">Membrane</keyword>
<keyword evidence="13" id="KW-0175">Coiled coil</keyword>
<feature type="coiled-coil region" evidence="13">
    <location>
        <begin position="470"/>
        <end position="511"/>
    </location>
</feature>
<keyword evidence="10" id="KW-0342">GTP-binding</keyword>
<dbReference type="Proteomes" id="UP001438707">
    <property type="component" value="Unassembled WGS sequence"/>
</dbReference>
<evidence type="ECO:0000256" key="2">
    <source>
        <dbReference type="ARBA" id="ARBA00004470"/>
    </source>
</evidence>
<keyword evidence="8" id="KW-0809">Transit peptide</keyword>
<feature type="region of interest" description="Disordered" evidence="14">
    <location>
        <begin position="522"/>
        <end position="572"/>
    </location>
</feature>
<reference evidence="17 18" key="1">
    <citation type="journal article" date="2024" name="Nat. Commun.">
        <title>Phylogenomics reveals the evolutionary origins of lichenization in chlorophyte algae.</title>
        <authorList>
            <person name="Puginier C."/>
            <person name="Libourel C."/>
            <person name="Otte J."/>
            <person name="Skaloud P."/>
            <person name="Haon M."/>
            <person name="Grisel S."/>
            <person name="Petersen M."/>
            <person name="Berrin J.G."/>
            <person name="Delaux P.M."/>
            <person name="Dal Grande F."/>
            <person name="Keller J."/>
        </authorList>
    </citation>
    <scope>NUCLEOTIDE SEQUENCE [LARGE SCALE GENOMIC DNA]</scope>
    <source>
        <strain evidence="17 18">SAG 2145</strain>
    </source>
</reference>
<evidence type="ECO:0000256" key="10">
    <source>
        <dbReference type="ARBA" id="ARBA00023134"/>
    </source>
</evidence>
<dbReference type="AlphaFoldDB" id="A0AAW1QUS6"/>
<keyword evidence="5" id="KW-0597">Phosphoprotein</keyword>
<dbReference type="GO" id="GO:0003924">
    <property type="term" value="F:GTPase activity"/>
    <property type="evidence" value="ECO:0007669"/>
    <property type="project" value="InterPro"/>
</dbReference>
<dbReference type="PRINTS" id="PR00423">
    <property type="entry name" value="CELLDVISFTSZ"/>
</dbReference>
<keyword evidence="9" id="KW-0793">Thylakoid</keyword>
<evidence type="ECO:0000256" key="14">
    <source>
        <dbReference type="SAM" id="MobiDB-lite"/>
    </source>
</evidence>
<dbReference type="InterPro" id="IPR037103">
    <property type="entry name" value="Tubulin/FtsZ-like_C"/>
</dbReference>
<comment type="similarity">
    <text evidence="3">Belongs to the FtsZ family.</text>
</comment>
<dbReference type="GO" id="GO:0070938">
    <property type="term" value="C:contractile ring"/>
    <property type="evidence" value="ECO:0007669"/>
    <property type="project" value="UniProtKB-ARBA"/>
</dbReference>
<gene>
    <name evidence="17" type="ORF">WJX74_006360</name>
</gene>
<dbReference type="SMART" id="SM00864">
    <property type="entry name" value="Tubulin"/>
    <property type="match status" value="1"/>
</dbReference>
<evidence type="ECO:0000256" key="6">
    <source>
        <dbReference type="ARBA" id="ARBA00022640"/>
    </source>
</evidence>
<dbReference type="EMBL" id="JALJOS010000025">
    <property type="protein sequence ID" value="KAK9825288.1"/>
    <property type="molecule type" value="Genomic_DNA"/>
</dbReference>
<evidence type="ECO:0000256" key="9">
    <source>
        <dbReference type="ARBA" id="ARBA00023078"/>
    </source>
</evidence>
<dbReference type="NCBIfam" id="TIGR00065">
    <property type="entry name" value="ftsZ"/>
    <property type="match status" value="1"/>
</dbReference>
<accession>A0AAW1QUS6</accession>
<organism evidence="17 18">
    <name type="scientific">Apatococcus lobatus</name>
    <dbReference type="NCBI Taxonomy" id="904363"/>
    <lineage>
        <taxon>Eukaryota</taxon>
        <taxon>Viridiplantae</taxon>
        <taxon>Chlorophyta</taxon>
        <taxon>core chlorophytes</taxon>
        <taxon>Trebouxiophyceae</taxon>
        <taxon>Chlorellales</taxon>
        <taxon>Chlorellaceae</taxon>
        <taxon>Apatococcus</taxon>
    </lineage>
</organism>
<evidence type="ECO:0000259" key="16">
    <source>
        <dbReference type="SMART" id="SM00865"/>
    </source>
</evidence>
<name>A0AAW1QUS6_9CHLO</name>
<dbReference type="Gene3D" id="3.40.50.1440">
    <property type="entry name" value="Tubulin/FtsZ, GTPase domain"/>
    <property type="match status" value="1"/>
</dbReference>
<dbReference type="InterPro" id="IPR017975">
    <property type="entry name" value="Tubulin_CS"/>
</dbReference>
<dbReference type="Gene3D" id="3.30.1330.20">
    <property type="entry name" value="Tubulin/FtsZ, C-terminal domain"/>
    <property type="match status" value="1"/>
</dbReference>
<dbReference type="InterPro" id="IPR045061">
    <property type="entry name" value="FtsZ/CetZ"/>
</dbReference>
<sequence>MSVLLRACQIGPGKVSQPSLSSQCFPVQVPVPSSFAASSARTRQQPGRCLHRRVVLATGPAAQPGTPVPVAKSPFQRESREAPSQLPNRANIKVIGVGGGGSNAVNRMIQSDLRGVEFWITNTDSQALLSSPVDPKRRIQIGEKLTRGLGAGGNPQIGAKAAAESKAALESALRGADMVFVTAGMGGGTGSGAAPVVAAAAKALGILTVAIVTTPFSFEGRLRSHQAVEAITALRSAVDTLIIIPNDKLLDAVDAAMPVLEAFRVADDVLRQGVRGISDIITVPGLVNVDFADVRAIMMGAGSSLMGQGRASGRTRAKDAALAAISSPLLDVGIERATGIVWNITGPPDLTLFEVNEAAEVMYDLVDANANLIFGAVVDPQLSQEVSITLIATGFGSGISNDSVLATYLPSERKSAASNAPPTPEPQPADSRAPAPRQSRFLAEACLTLFLRLLVFLGISTPGFVSREQAKQLESQHQDLIKSQDQFRQRIEELQEEVDARNRERQRALRKLSKVKVELAAAQAGNMPAGPSSNHGSGSLKRHGSSKSPVENGRYGEHEGYEGTEVEELTREPNADLPTVGIHKSPDSLAGLSQIGLHVSAALAIGSLIWLTQQDLPALEKKVAQCLMFPFGWFYITNLTAQTLRANSLLICGSWFFIGFAVCHAASSFH</sequence>
<evidence type="ECO:0000256" key="4">
    <source>
        <dbReference type="ARBA" id="ARBA00022528"/>
    </source>
</evidence>
<protein>
    <submittedName>
        <fullName evidence="17">Uncharacterized protein</fullName>
    </submittedName>
</protein>
<dbReference type="PROSITE" id="PS00227">
    <property type="entry name" value="TUBULIN"/>
    <property type="match status" value="1"/>
</dbReference>
<evidence type="ECO:0000313" key="17">
    <source>
        <dbReference type="EMBL" id="KAK9825288.1"/>
    </source>
</evidence>
<proteinExistence type="inferred from homology"/>
<dbReference type="GO" id="GO:0007017">
    <property type="term" value="P:microtubule-based process"/>
    <property type="evidence" value="ECO:0007669"/>
    <property type="project" value="InterPro"/>
</dbReference>
<dbReference type="InterPro" id="IPR020805">
    <property type="entry name" value="Cell_div_FtsZ_CS"/>
</dbReference>
<evidence type="ECO:0000259" key="15">
    <source>
        <dbReference type="SMART" id="SM00864"/>
    </source>
</evidence>
<dbReference type="FunFam" id="3.30.1330.20:FF:000007">
    <property type="entry name" value="Cell division protein ftsZ, putative"/>
    <property type="match status" value="1"/>
</dbReference>
<dbReference type="SUPFAM" id="SSF55307">
    <property type="entry name" value="Tubulin C-terminal domain-like"/>
    <property type="match status" value="1"/>
</dbReference>
<comment type="caution">
    <text evidence="17">The sequence shown here is derived from an EMBL/GenBank/DDBJ whole genome shotgun (WGS) entry which is preliminary data.</text>
</comment>
<dbReference type="GO" id="GO:0005874">
    <property type="term" value="C:microtubule"/>
    <property type="evidence" value="ECO:0007669"/>
    <property type="project" value="InterPro"/>
</dbReference>
<dbReference type="InterPro" id="IPR000158">
    <property type="entry name" value="Cell_div_FtsZ"/>
</dbReference>
<evidence type="ECO:0000256" key="1">
    <source>
        <dbReference type="ARBA" id="ARBA00004170"/>
    </source>
</evidence>
<dbReference type="InterPro" id="IPR036525">
    <property type="entry name" value="Tubulin/FtsZ_GTPase_sf"/>
</dbReference>
<dbReference type="GO" id="GO:0009570">
    <property type="term" value="C:chloroplast stroma"/>
    <property type="evidence" value="ECO:0007669"/>
    <property type="project" value="UniProtKB-SubCell"/>
</dbReference>
<dbReference type="GO" id="GO:0016020">
    <property type="term" value="C:membrane"/>
    <property type="evidence" value="ECO:0007669"/>
    <property type="project" value="UniProtKB-SubCell"/>
</dbReference>
<dbReference type="CDD" id="cd02201">
    <property type="entry name" value="FtsZ_type1"/>
    <property type="match status" value="1"/>
</dbReference>
<keyword evidence="4" id="KW-0150">Chloroplast</keyword>
<dbReference type="InterPro" id="IPR024757">
    <property type="entry name" value="FtsZ_C"/>
</dbReference>
<evidence type="ECO:0000256" key="13">
    <source>
        <dbReference type="SAM" id="Coils"/>
    </source>
</evidence>
<dbReference type="PANTHER" id="PTHR30314:SF3">
    <property type="entry name" value="MITOCHONDRIAL DIVISION PROTEIN FSZA"/>
    <property type="match status" value="1"/>
</dbReference>
<dbReference type="FunFam" id="3.40.50.1440:FF:000001">
    <property type="entry name" value="Cell division protein FtsZ"/>
    <property type="match status" value="1"/>
</dbReference>
<feature type="domain" description="Tubulin/FtsZ 2-layer sandwich" evidence="16">
    <location>
        <begin position="287"/>
        <end position="404"/>
    </location>
</feature>
<feature type="region of interest" description="Disordered" evidence="14">
    <location>
        <begin position="413"/>
        <end position="436"/>
    </location>
</feature>
<dbReference type="Pfam" id="PF00091">
    <property type="entry name" value="Tubulin"/>
    <property type="match status" value="1"/>
</dbReference>
<evidence type="ECO:0000313" key="18">
    <source>
        <dbReference type="Proteomes" id="UP001438707"/>
    </source>
</evidence>
<dbReference type="GO" id="GO:0010020">
    <property type="term" value="P:chloroplast fission"/>
    <property type="evidence" value="ECO:0007669"/>
    <property type="project" value="UniProtKB-ARBA"/>
</dbReference>
<evidence type="ECO:0000256" key="7">
    <source>
        <dbReference type="ARBA" id="ARBA00022741"/>
    </source>
</evidence>
<dbReference type="InterPro" id="IPR003008">
    <property type="entry name" value="Tubulin_FtsZ_GTPase"/>
</dbReference>
<dbReference type="GO" id="GO:0042802">
    <property type="term" value="F:identical protein binding"/>
    <property type="evidence" value="ECO:0007669"/>
    <property type="project" value="UniProtKB-ARBA"/>
</dbReference>
<evidence type="ECO:0000256" key="3">
    <source>
        <dbReference type="ARBA" id="ARBA00009690"/>
    </source>
</evidence>
<dbReference type="SMART" id="SM00865">
    <property type="entry name" value="Tubulin_C"/>
    <property type="match status" value="1"/>
</dbReference>
<dbReference type="GO" id="GO:0009534">
    <property type="term" value="C:chloroplast thylakoid"/>
    <property type="evidence" value="ECO:0007669"/>
    <property type="project" value="UniProtKB-SubCell"/>
</dbReference>
<dbReference type="InterPro" id="IPR008280">
    <property type="entry name" value="Tub_FtsZ_C"/>
</dbReference>
<dbReference type="GO" id="GO:0005525">
    <property type="term" value="F:GTP binding"/>
    <property type="evidence" value="ECO:0007669"/>
    <property type="project" value="UniProtKB-KW"/>
</dbReference>
<dbReference type="PANTHER" id="PTHR30314">
    <property type="entry name" value="CELL DIVISION PROTEIN FTSZ-RELATED"/>
    <property type="match status" value="1"/>
</dbReference>
<keyword evidence="18" id="KW-1185">Reference proteome</keyword>
<dbReference type="InterPro" id="IPR018316">
    <property type="entry name" value="Tubulin/FtsZ_2-layer-sand-dom"/>
</dbReference>
<dbReference type="Pfam" id="PF12327">
    <property type="entry name" value="FtsZ_C"/>
    <property type="match status" value="1"/>
</dbReference>
<evidence type="ECO:0000256" key="5">
    <source>
        <dbReference type="ARBA" id="ARBA00022553"/>
    </source>
</evidence>
<feature type="domain" description="Tubulin/FtsZ GTPase" evidence="15">
    <location>
        <begin position="91"/>
        <end position="285"/>
    </location>
</feature>
<evidence type="ECO:0000256" key="8">
    <source>
        <dbReference type="ARBA" id="ARBA00022946"/>
    </source>
</evidence>
<comment type="subcellular location">
    <subcellularLocation>
        <location evidence="1">Membrane</location>
        <topology evidence="1">Peripheral membrane protein</topology>
    </subcellularLocation>
    <subcellularLocation>
        <location evidence="2">Plastid</location>
        <location evidence="2">Chloroplast stroma</location>
    </subcellularLocation>
    <subcellularLocation>
        <location evidence="12">Plastid</location>
        <location evidence="12">Chloroplast thylakoid</location>
    </subcellularLocation>
</comment>
<keyword evidence="6" id="KW-0934">Plastid</keyword>
<dbReference type="PROSITE" id="PS01135">
    <property type="entry name" value="FTSZ_2"/>
    <property type="match status" value="1"/>
</dbReference>
<feature type="region of interest" description="Disordered" evidence="14">
    <location>
        <begin position="60"/>
        <end position="84"/>
    </location>
</feature>
<dbReference type="HAMAP" id="MF_00909">
    <property type="entry name" value="FtsZ"/>
    <property type="match status" value="1"/>
</dbReference>
<dbReference type="SUPFAM" id="SSF52490">
    <property type="entry name" value="Tubulin nucleotide-binding domain-like"/>
    <property type="match status" value="1"/>
</dbReference>